<evidence type="ECO:0000313" key="2">
    <source>
        <dbReference type="EMBL" id="CAB5217863.1"/>
    </source>
</evidence>
<dbReference type="Gene3D" id="1.10.10.10">
    <property type="entry name" value="Winged helix-like DNA-binding domain superfamily/Winged helix DNA-binding domain"/>
    <property type="match status" value="1"/>
</dbReference>
<dbReference type="InterPro" id="IPR036390">
    <property type="entry name" value="WH_DNA-bd_sf"/>
</dbReference>
<dbReference type="SUPFAM" id="SSF46785">
    <property type="entry name" value="Winged helix' DNA-binding domain"/>
    <property type="match status" value="1"/>
</dbReference>
<dbReference type="EMBL" id="LR796282">
    <property type="protein sequence ID" value="CAB4134118.1"/>
    <property type="molecule type" value="Genomic_DNA"/>
</dbReference>
<protein>
    <submittedName>
        <fullName evidence="1">Uncharacterized protein</fullName>
    </submittedName>
</protein>
<dbReference type="InterPro" id="IPR036388">
    <property type="entry name" value="WH-like_DNA-bd_sf"/>
</dbReference>
<gene>
    <name evidence="2" type="ORF">UFOVP205_31</name>
    <name evidence="1" type="ORF">UFOVP267_24</name>
</gene>
<dbReference type="EMBL" id="LR798253">
    <property type="protein sequence ID" value="CAB5217863.1"/>
    <property type="molecule type" value="Genomic_DNA"/>
</dbReference>
<reference evidence="1" key="1">
    <citation type="submission" date="2020-04" db="EMBL/GenBank/DDBJ databases">
        <authorList>
            <person name="Chiriac C."/>
            <person name="Salcher M."/>
            <person name="Ghai R."/>
            <person name="Kavagutti S V."/>
        </authorList>
    </citation>
    <scope>NUCLEOTIDE SEQUENCE</scope>
</reference>
<proteinExistence type="predicted"/>
<evidence type="ECO:0000313" key="1">
    <source>
        <dbReference type="EMBL" id="CAB4134118.1"/>
    </source>
</evidence>
<organism evidence="1">
    <name type="scientific">uncultured Caudovirales phage</name>
    <dbReference type="NCBI Taxonomy" id="2100421"/>
    <lineage>
        <taxon>Viruses</taxon>
        <taxon>Duplodnaviria</taxon>
        <taxon>Heunggongvirae</taxon>
        <taxon>Uroviricota</taxon>
        <taxon>Caudoviricetes</taxon>
        <taxon>Peduoviridae</taxon>
        <taxon>Maltschvirus</taxon>
        <taxon>Maltschvirus maltsch</taxon>
    </lineage>
</organism>
<name>A0A6J5LHI2_9CAUD</name>
<sequence>MLHPRVRNTDPLTSWQAAGSAKDLAQRHAQIIVDCLTKNGALGKDGIAALTGLESMQVARRLHELERDGEISLTGNVVKSKSGRMEREWKISPLQRELI</sequence>
<accession>A0A6J5LHI2</accession>